<dbReference type="GO" id="GO:0042597">
    <property type="term" value="C:periplasmic space"/>
    <property type="evidence" value="ECO:0007669"/>
    <property type="project" value="UniProtKB-ARBA"/>
</dbReference>
<accession>A0A2T1A2J1</accession>
<keyword evidence="1 2" id="KW-0732">Signal</keyword>
<evidence type="ECO:0000313" key="5">
    <source>
        <dbReference type="Proteomes" id="UP000237752"/>
    </source>
</evidence>
<dbReference type="GO" id="GO:0015833">
    <property type="term" value="P:peptide transport"/>
    <property type="evidence" value="ECO:0007669"/>
    <property type="project" value="TreeGrafter"/>
</dbReference>
<dbReference type="Proteomes" id="UP000237752">
    <property type="component" value="Unassembled WGS sequence"/>
</dbReference>
<dbReference type="RefSeq" id="WP_238145276.1">
    <property type="nucleotide sequence ID" value="NZ_PVUE01000004.1"/>
</dbReference>
<proteinExistence type="predicted"/>
<dbReference type="PANTHER" id="PTHR30290:SF38">
    <property type="entry name" value="D,D-DIPEPTIDE-BINDING PERIPLASMIC PROTEIN DDPA-RELATED"/>
    <property type="match status" value="1"/>
</dbReference>
<dbReference type="GO" id="GO:1904680">
    <property type="term" value="F:peptide transmembrane transporter activity"/>
    <property type="evidence" value="ECO:0007669"/>
    <property type="project" value="TreeGrafter"/>
</dbReference>
<dbReference type="PANTHER" id="PTHR30290">
    <property type="entry name" value="PERIPLASMIC BINDING COMPONENT OF ABC TRANSPORTER"/>
    <property type="match status" value="1"/>
</dbReference>
<feature type="signal peptide" evidence="2">
    <location>
        <begin position="1"/>
        <end position="33"/>
    </location>
</feature>
<evidence type="ECO:0000256" key="2">
    <source>
        <dbReference type="SAM" id="SignalP"/>
    </source>
</evidence>
<dbReference type="InterPro" id="IPR039424">
    <property type="entry name" value="SBP_5"/>
</dbReference>
<dbReference type="Gene3D" id="3.40.190.10">
    <property type="entry name" value="Periplasmic binding protein-like II"/>
    <property type="match status" value="1"/>
</dbReference>
<organism evidence="4 5">
    <name type="scientific">Antricoccus suffuscus</name>
    <dbReference type="NCBI Taxonomy" id="1629062"/>
    <lineage>
        <taxon>Bacteria</taxon>
        <taxon>Bacillati</taxon>
        <taxon>Actinomycetota</taxon>
        <taxon>Actinomycetes</taxon>
        <taxon>Geodermatophilales</taxon>
        <taxon>Antricoccaceae</taxon>
        <taxon>Antricoccus</taxon>
    </lineage>
</organism>
<dbReference type="GO" id="GO:0043190">
    <property type="term" value="C:ATP-binding cassette (ABC) transporter complex"/>
    <property type="evidence" value="ECO:0007669"/>
    <property type="project" value="InterPro"/>
</dbReference>
<dbReference type="InterPro" id="IPR000914">
    <property type="entry name" value="SBP_5_dom"/>
</dbReference>
<reference evidence="4 5" key="1">
    <citation type="submission" date="2018-03" db="EMBL/GenBank/DDBJ databases">
        <title>Genomic Encyclopedia of Archaeal and Bacterial Type Strains, Phase II (KMG-II): from individual species to whole genera.</title>
        <authorList>
            <person name="Goeker M."/>
        </authorList>
    </citation>
    <scope>NUCLEOTIDE SEQUENCE [LARGE SCALE GENOMIC DNA]</scope>
    <source>
        <strain evidence="4 5">DSM 100065</strain>
    </source>
</reference>
<dbReference type="EMBL" id="PVUE01000004">
    <property type="protein sequence ID" value="PRZ42821.1"/>
    <property type="molecule type" value="Genomic_DNA"/>
</dbReference>
<sequence>MQLSRLYKRRSLTIRRSAAIAVIASIAITGCNATGGSANDAPSSPVQGGAVVAALSGDPQTLDMAQNTGSLTIRVAINIFEQLFVIDKNYQPAPMLASGYEKSADGLTYTIKLRSDVKFHNGDRMTAGDVIASLKRWQLVSAVGKSVAKDVASIASTDPQAVTITLHQPRYSFIDDLAATTQPAIIVPAAVAEEAGTSPIADDKIIGTGPYKLKEYKHGQSVVLVRFDGYSSRDDTSSGLAGAKKAYIDTIEFRFVPDPAQQLNGLKSGQFQWAQSVNADEYEALKNSPNLKARVADSGLVATILINHSADSSFSDLKARQALNMAIDKKAMAQASFGPKEFWSPLSGALVFSVDKPMYSQAGKDIYETFDPKKAKKLFEAAGVTANKPIRLVTTQTYPKYYQMAVVLQSQLEKLGLKTDMQVYDFPTMISKISTDSSNWDISFSAYNGTVTSPSQVLPLAPNRPGEFHSGDLDTLKAKYQISKDPAEAKKIVDQIQQLVWEELPVISVAPNKVFDVYSTSLKDVSTFTQSIFWNCYLAA</sequence>
<feature type="domain" description="Solute-binding protein family 5" evidence="3">
    <location>
        <begin position="92"/>
        <end position="459"/>
    </location>
</feature>
<name>A0A2T1A2J1_9ACTN</name>
<protein>
    <submittedName>
        <fullName evidence="4">Peptide/nickel transport system substrate-binding protein</fullName>
    </submittedName>
</protein>
<dbReference type="SUPFAM" id="SSF53850">
    <property type="entry name" value="Periplasmic binding protein-like II"/>
    <property type="match status" value="1"/>
</dbReference>
<dbReference type="PROSITE" id="PS51257">
    <property type="entry name" value="PROKAR_LIPOPROTEIN"/>
    <property type="match status" value="1"/>
</dbReference>
<feature type="chain" id="PRO_5015468664" evidence="2">
    <location>
        <begin position="34"/>
        <end position="540"/>
    </location>
</feature>
<dbReference type="InterPro" id="IPR030678">
    <property type="entry name" value="Peptide/Ni-bd"/>
</dbReference>
<comment type="caution">
    <text evidence="4">The sequence shown here is derived from an EMBL/GenBank/DDBJ whole genome shotgun (WGS) entry which is preliminary data.</text>
</comment>
<evidence type="ECO:0000259" key="3">
    <source>
        <dbReference type="Pfam" id="PF00496"/>
    </source>
</evidence>
<keyword evidence="5" id="KW-1185">Reference proteome</keyword>
<dbReference type="Pfam" id="PF00496">
    <property type="entry name" value="SBP_bac_5"/>
    <property type="match status" value="1"/>
</dbReference>
<gene>
    <name evidence="4" type="ORF">CLV47_104169</name>
</gene>
<evidence type="ECO:0000256" key="1">
    <source>
        <dbReference type="ARBA" id="ARBA00022729"/>
    </source>
</evidence>
<dbReference type="Gene3D" id="3.10.105.10">
    <property type="entry name" value="Dipeptide-binding Protein, Domain 3"/>
    <property type="match status" value="1"/>
</dbReference>
<evidence type="ECO:0000313" key="4">
    <source>
        <dbReference type="EMBL" id="PRZ42821.1"/>
    </source>
</evidence>
<dbReference type="AlphaFoldDB" id="A0A2T1A2J1"/>
<dbReference type="PIRSF" id="PIRSF002741">
    <property type="entry name" value="MppA"/>
    <property type="match status" value="1"/>
</dbReference>